<dbReference type="EMBL" id="FOMX01000005">
    <property type="protein sequence ID" value="SFD84918.1"/>
    <property type="molecule type" value="Genomic_DNA"/>
</dbReference>
<sequence length="300" mass="32312">MSFIAAIWLALAPAGWQPRPPDPPTVWAQAGSRPWGQCRELERTAEIAVAKQSVGADGPNVWAERARLCPGAPAILVAAAMLELTQVPSLPPLSELAAEVGALAETQRQSRKRAAQWLAAARDEAARRGQAPPPMTWIMTAIAAIGLGDATMARAALAQAEARAEVEGYRIDRLGAVAALLAGDLAQALELAHRARERAASREQVRTTLLLSLVYDRSGAADAAQRELTLLRPLASSAERMAIDALLPLHERLYLAAIEQVAFKNPVNASLLFKGYLACPEPEDAERRLVERRLAELRPL</sequence>
<dbReference type="AlphaFoldDB" id="A0A1I1VS94"/>
<evidence type="ECO:0000313" key="2">
    <source>
        <dbReference type="Proteomes" id="UP000199400"/>
    </source>
</evidence>
<evidence type="ECO:0008006" key="3">
    <source>
        <dbReference type="Google" id="ProtNLM"/>
    </source>
</evidence>
<evidence type="ECO:0000313" key="1">
    <source>
        <dbReference type="EMBL" id="SFD84918.1"/>
    </source>
</evidence>
<reference evidence="2" key="1">
    <citation type="submission" date="2016-10" db="EMBL/GenBank/DDBJ databases">
        <authorList>
            <person name="Varghese N."/>
            <person name="Submissions S."/>
        </authorList>
    </citation>
    <scope>NUCLEOTIDE SEQUENCE [LARGE SCALE GENOMIC DNA]</scope>
    <source>
        <strain evidence="2">ATCC 25963</strain>
    </source>
</reference>
<accession>A0A1I1VS94</accession>
<gene>
    <name evidence="1" type="ORF">SAMN02745121_01839</name>
</gene>
<keyword evidence="2" id="KW-1185">Reference proteome</keyword>
<proteinExistence type="predicted"/>
<dbReference type="STRING" id="54.SAMN02745121_01839"/>
<organism evidence="1 2">
    <name type="scientific">Nannocystis exedens</name>
    <dbReference type="NCBI Taxonomy" id="54"/>
    <lineage>
        <taxon>Bacteria</taxon>
        <taxon>Pseudomonadati</taxon>
        <taxon>Myxococcota</taxon>
        <taxon>Polyangia</taxon>
        <taxon>Nannocystales</taxon>
        <taxon>Nannocystaceae</taxon>
        <taxon>Nannocystis</taxon>
    </lineage>
</organism>
<dbReference type="Proteomes" id="UP000199400">
    <property type="component" value="Unassembled WGS sequence"/>
</dbReference>
<name>A0A1I1VS94_9BACT</name>
<protein>
    <recommendedName>
        <fullName evidence="3">Tetratricopeptide repeat-containing protein</fullName>
    </recommendedName>
</protein>
<dbReference type="RefSeq" id="WP_096330640.1">
    <property type="nucleotide sequence ID" value="NZ_FOMX01000005.1"/>
</dbReference>